<dbReference type="AlphaFoldDB" id="A0A4Q9KJ45"/>
<dbReference type="InterPro" id="IPR033659">
    <property type="entry name" value="Ferrochelatase_N"/>
</dbReference>
<keyword evidence="2 7" id="KW-0408">Iron</keyword>
<comment type="caution">
    <text evidence="10">The sequence shown here is derived from an EMBL/GenBank/DDBJ whole genome shotgun (WGS) entry which is preliminary data.</text>
</comment>
<dbReference type="InterPro" id="IPR033644">
    <property type="entry name" value="Ferrochelatase_C"/>
</dbReference>
<dbReference type="EC" id="4.99.1.9" evidence="7"/>
<evidence type="ECO:0000256" key="6">
    <source>
        <dbReference type="ARBA" id="ARBA00024536"/>
    </source>
</evidence>
<dbReference type="HAMAP" id="MF_00323">
    <property type="entry name" value="Ferrochelatase"/>
    <property type="match status" value="1"/>
</dbReference>
<gene>
    <name evidence="7" type="primary">cpfC</name>
    <name evidence="10" type="ORF">ET996_10500</name>
</gene>
<dbReference type="SUPFAM" id="SSF53800">
    <property type="entry name" value="Chelatase"/>
    <property type="match status" value="1"/>
</dbReference>
<sequence length="338" mass="34939">MTSLAPYDAVLVASYGGPDGPDAVLPFLRNATAGRGIPDARLAEVGAHYALFGGVSPINDRNAELVEALAAELAARGVRLPVVVGNRNWRPYVADALVELADGGAKRVLAVFTSAYGSSSGCRQYREDIERALAATGLDLVVDTVTPYAESAGFLAANAEALGEAWGAAGDGVRVLFVTHSIPLGMDAASGPGPEGLRYAATHRRVAGEVARLAGFDGDWELVFCSRSGPPQVPWLAPDVNDRIRELAASGVTDVVVAPIGFVNDHMEVVYDLDTEAAATASEVGVRLVRAATAGVRPAFVSGLVDALAARAARTRGEASDPEGRCGDGCCGTGRPRT</sequence>
<evidence type="ECO:0000256" key="4">
    <source>
        <dbReference type="ARBA" id="ARBA00023239"/>
    </source>
</evidence>
<dbReference type="UniPathway" id="UPA00252"/>
<keyword evidence="7" id="KW-0963">Cytoplasm</keyword>
<keyword evidence="3 7" id="KW-0350">Heme biosynthesis</keyword>
<feature type="binding site" description="axial binding residue" evidence="7">
    <location>
        <position position="15"/>
    </location>
    <ligand>
        <name>Fe-coproporphyrin III</name>
        <dbReference type="ChEBI" id="CHEBI:68438"/>
    </ligand>
    <ligandPart>
        <name>Fe</name>
        <dbReference type="ChEBI" id="CHEBI:18248"/>
    </ligandPart>
</feature>
<evidence type="ECO:0000256" key="1">
    <source>
        <dbReference type="ARBA" id="ARBA00004744"/>
    </source>
</evidence>
<evidence type="ECO:0000256" key="8">
    <source>
        <dbReference type="RuleBase" id="RU004185"/>
    </source>
</evidence>
<feature type="compositionally biased region" description="Basic and acidic residues" evidence="9">
    <location>
        <begin position="316"/>
        <end position="326"/>
    </location>
</feature>
<keyword evidence="11" id="KW-1185">Reference proteome</keyword>
<evidence type="ECO:0000256" key="9">
    <source>
        <dbReference type="SAM" id="MobiDB-lite"/>
    </source>
</evidence>
<dbReference type="Proteomes" id="UP000291933">
    <property type="component" value="Unassembled WGS sequence"/>
</dbReference>
<reference evidence="10 11" key="1">
    <citation type="submission" date="2019-01" db="EMBL/GenBank/DDBJ databases">
        <title>Lactibacter flavus gen. nov., sp. nov., a novel bacterium of the family Propionibacteriaceae isolated from raw milk and dairy products.</title>
        <authorList>
            <person name="Huptas C."/>
            <person name="Wenning M."/>
            <person name="Breitenwieser F."/>
            <person name="Doll E."/>
            <person name="Von Neubeck M."/>
            <person name="Busse H.-J."/>
            <person name="Scherer S."/>
        </authorList>
    </citation>
    <scope>NUCLEOTIDE SEQUENCE [LARGE SCALE GENOMIC DNA]</scope>
    <source>
        <strain evidence="10 11">DSM 22130</strain>
    </source>
</reference>
<dbReference type="GO" id="GO:0046872">
    <property type="term" value="F:metal ion binding"/>
    <property type="evidence" value="ECO:0007669"/>
    <property type="project" value="UniProtKB-KW"/>
</dbReference>
<protein>
    <recommendedName>
        <fullName evidence="7">Coproporphyrin III ferrochelatase</fullName>
        <ecNumber evidence="7">4.99.1.9</ecNumber>
    </recommendedName>
</protein>
<comment type="function">
    <text evidence="7">Involved in coproporphyrin-dependent heme b biosynthesis. Catalyzes the insertion of ferrous iron into coproporphyrin III to form Fe-coproporphyrin III.</text>
</comment>
<feature type="binding site" evidence="7">
    <location>
        <position position="180"/>
    </location>
    <ligand>
        <name>Fe(2+)</name>
        <dbReference type="ChEBI" id="CHEBI:29033"/>
    </ligand>
</feature>
<comment type="pathway">
    <text evidence="1 7">Porphyrin-containing compound metabolism; protoheme biosynthesis.</text>
</comment>
<dbReference type="RefSeq" id="WP_131172517.1">
    <property type="nucleotide sequence ID" value="NZ_FXTL01000013.1"/>
</dbReference>
<dbReference type="GO" id="GO:0006783">
    <property type="term" value="P:heme biosynthetic process"/>
    <property type="evidence" value="ECO:0007669"/>
    <property type="project" value="UniProtKB-UniRule"/>
</dbReference>
<evidence type="ECO:0000256" key="5">
    <source>
        <dbReference type="ARBA" id="ARBA00023244"/>
    </source>
</evidence>
<evidence type="ECO:0000313" key="10">
    <source>
        <dbReference type="EMBL" id="TBT94437.1"/>
    </source>
</evidence>
<keyword evidence="4 7" id="KW-0456">Lyase</keyword>
<dbReference type="Pfam" id="PF00762">
    <property type="entry name" value="Ferrochelatase"/>
    <property type="match status" value="1"/>
</dbReference>
<dbReference type="EMBL" id="SDMR01000013">
    <property type="protein sequence ID" value="TBT94437.1"/>
    <property type="molecule type" value="Genomic_DNA"/>
</dbReference>
<feature type="binding site" evidence="7">
    <location>
        <position position="125"/>
    </location>
    <ligand>
        <name>Fe-coproporphyrin III</name>
        <dbReference type="ChEBI" id="CHEBI:68438"/>
    </ligand>
</feature>
<dbReference type="Gene3D" id="3.40.50.1400">
    <property type="match status" value="2"/>
</dbReference>
<comment type="catalytic activity">
    <reaction evidence="6">
        <text>Fe-coproporphyrin III + 2 H(+) = coproporphyrin III + Fe(2+)</text>
        <dbReference type="Rhea" id="RHEA:49572"/>
        <dbReference type="ChEBI" id="CHEBI:15378"/>
        <dbReference type="ChEBI" id="CHEBI:29033"/>
        <dbReference type="ChEBI" id="CHEBI:68438"/>
        <dbReference type="ChEBI" id="CHEBI:131725"/>
        <dbReference type="EC" id="4.99.1.9"/>
    </reaction>
    <physiologicalReaction direction="right-to-left" evidence="6">
        <dbReference type="Rhea" id="RHEA:49574"/>
    </physiologicalReaction>
</comment>
<evidence type="ECO:0000313" key="11">
    <source>
        <dbReference type="Proteomes" id="UP000291933"/>
    </source>
</evidence>
<dbReference type="InterPro" id="IPR001015">
    <property type="entry name" value="Ferrochelatase"/>
</dbReference>
<dbReference type="GO" id="GO:0005737">
    <property type="term" value="C:cytoplasm"/>
    <property type="evidence" value="ECO:0007669"/>
    <property type="project" value="UniProtKB-SubCell"/>
</dbReference>
<proteinExistence type="inferred from homology"/>
<dbReference type="PANTHER" id="PTHR11108:SF1">
    <property type="entry name" value="FERROCHELATASE, MITOCHONDRIAL"/>
    <property type="match status" value="1"/>
</dbReference>
<keyword evidence="7" id="KW-0479">Metal-binding</keyword>
<accession>A0A4Q9KJ45</accession>
<evidence type="ECO:0000256" key="7">
    <source>
        <dbReference type="HAMAP-Rule" id="MF_00323"/>
    </source>
</evidence>
<name>A0A4Q9KJ45_PROTD</name>
<keyword evidence="5 7" id="KW-0627">Porphyrin biosynthesis</keyword>
<evidence type="ECO:0000256" key="2">
    <source>
        <dbReference type="ARBA" id="ARBA00023004"/>
    </source>
</evidence>
<dbReference type="GO" id="GO:0004325">
    <property type="term" value="F:ferrochelatase activity"/>
    <property type="evidence" value="ECO:0007669"/>
    <property type="project" value="UniProtKB-UniRule"/>
</dbReference>
<comment type="similarity">
    <text evidence="7 8">Belongs to the ferrochelatase family.</text>
</comment>
<feature type="binding site" evidence="7">
    <location>
        <position position="56"/>
    </location>
    <ligand>
        <name>Fe-coproporphyrin III</name>
        <dbReference type="ChEBI" id="CHEBI:68438"/>
    </ligand>
</feature>
<comment type="subcellular location">
    <subcellularLocation>
        <location evidence="7">Cytoplasm</location>
    </subcellularLocation>
</comment>
<organism evidence="10 11">
    <name type="scientific">Propioniciclava tarda</name>
    <dbReference type="NCBI Taxonomy" id="433330"/>
    <lineage>
        <taxon>Bacteria</taxon>
        <taxon>Bacillati</taxon>
        <taxon>Actinomycetota</taxon>
        <taxon>Actinomycetes</taxon>
        <taxon>Propionibacteriales</taxon>
        <taxon>Propionibacteriaceae</taxon>
        <taxon>Propioniciclava</taxon>
    </lineage>
</organism>
<dbReference type="CDD" id="cd00419">
    <property type="entry name" value="Ferrochelatase_C"/>
    <property type="match status" value="1"/>
</dbReference>
<feature type="region of interest" description="Disordered" evidence="9">
    <location>
        <begin position="316"/>
        <end position="338"/>
    </location>
</feature>
<evidence type="ECO:0000256" key="3">
    <source>
        <dbReference type="ARBA" id="ARBA00023133"/>
    </source>
</evidence>
<feature type="binding site" evidence="7">
    <location>
        <position position="268"/>
    </location>
    <ligand>
        <name>Fe(2+)</name>
        <dbReference type="ChEBI" id="CHEBI:29033"/>
    </ligand>
</feature>
<dbReference type="OrthoDB" id="9776380at2"/>
<dbReference type="CDD" id="cd03411">
    <property type="entry name" value="Ferrochelatase_N"/>
    <property type="match status" value="1"/>
</dbReference>
<comment type="caution">
    <text evidence="7">Lacks conserved residue(s) required for the propagation of feature annotation.</text>
</comment>
<dbReference type="PANTHER" id="PTHR11108">
    <property type="entry name" value="FERROCHELATASE"/>
    <property type="match status" value="1"/>
</dbReference>